<dbReference type="Proteomes" id="UP001238088">
    <property type="component" value="Unassembled WGS sequence"/>
</dbReference>
<keyword evidence="1" id="KW-1133">Transmembrane helix</keyword>
<keyword evidence="3" id="KW-1185">Reference proteome</keyword>
<feature type="transmembrane region" description="Helical" evidence="1">
    <location>
        <begin position="21"/>
        <end position="45"/>
    </location>
</feature>
<evidence type="ECO:0000313" key="3">
    <source>
        <dbReference type="Proteomes" id="UP001238088"/>
    </source>
</evidence>
<organism evidence="2 3">
    <name type="scientific">Cytobacillus purgationiresistens</name>
    <dbReference type="NCBI Taxonomy" id="863449"/>
    <lineage>
        <taxon>Bacteria</taxon>
        <taxon>Bacillati</taxon>
        <taxon>Bacillota</taxon>
        <taxon>Bacilli</taxon>
        <taxon>Bacillales</taxon>
        <taxon>Bacillaceae</taxon>
        <taxon>Cytobacillus</taxon>
    </lineage>
</organism>
<evidence type="ECO:0000313" key="2">
    <source>
        <dbReference type="EMBL" id="MDQ0269079.1"/>
    </source>
</evidence>
<comment type="caution">
    <text evidence="2">The sequence shown here is derived from an EMBL/GenBank/DDBJ whole genome shotgun (WGS) entry which is preliminary data.</text>
</comment>
<name>A0ABU0ACV7_9BACI</name>
<gene>
    <name evidence="2" type="ORF">J2S17_000949</name>
</gene>
<evidence type="ECO:0000256" key="1">
    <source>
        <dbReference type="SAM" id="Phobius"/>
    </source>
</evidence>
<sequence length="75" mass="8584">MAQLKKAGDSTEEEKGRIMQLQLFNMICSLIYSVFFIGFFVYIFLIFIVGWYALAGVLVSLLMVSLLRVVQKKLT</sequence>
<dbReference type="RefSeq" id="WP_307472363.1">
    <property type="nucleotide sequence ID" value="NZ_JAUSUB010000003.1"/>
</dbReference>
<keyword evidence="1" id="KW-0472">Membrane</keyword>
<keyword evidence="1" id="KW-0812">Transmembrane</keyword>
<proteinExistence type="predicted"/>
<reference evidence="2 3" key="1">
    <citation type="submission" date="2023-07" db="EMBL/GenBank/DDBJ databases">
        <title>Genomic Encyclopedia of Type Strains, Phase IV (KMG-IV): sequencing the most valuable type-strain genomes for metagenomic binning, comparative biology and taxonomic classification.</title>
        <authorList>
            <person name="Goeker M."/>
        </authorList>
    </citation>
    <scope>NUCLEOTIDE SEQUENCE [LARGE SCALE GENOMIC DNA]</scope>
    <source>
        <strain evidence="2 3">DSM 23494</strain>
    </source>
</reference>
<dbReference type="EMBL" id="JAUSUB010000003">
    <property type="protein sequence ID" value="MDQ0269079.1"/>
    <property type="molecule type" value="Genomic_DNA"/>
</dbReference>
<accession>A0ABU0ACV7</accession>
<feature type="transmembrane region" description="Helical" evidence="1">
    <location>
        <begin position="51"/>
        <end position="70"/>
    </location>
</feature>
<protein>
    <submittedName>
        <fullName evidence="2">Membrane protein YqjE</fullName>
    </submittedName>
</protein>